<comment type="pathway">
    <text evidence="5">Quinol/quinone metabolism; 1,4-dihydroxy-2-naphthoate biosynthesis; 1,4-dihydroxy-2-naphthoate from chorismate: step 5/7.</text>
</comment>
<keyword evidence="3 5" id="KW-0547">Nucleotide-binding</keyword>
<dbReference type="PANTHER" id="PTHR43767:SF1">
    <property type="entry name" value="NONRIBOSOMAL PEPTIDE SYNTHASE PES1 (EUROFUNG)-RELATED"/>
    <property type="match status" value="1"/>
</dbReference>
<organism evidence="8 9">
    <name type="scientific">Effusibacillus dendaii</name>
    <dbReference type="NCBI Taxonomy" id="2743772"/>
    <lineage>
        <taxon>Bacteria</taxon>
        <taxon>Bacillati</taxon>
        <taxon>Bacillota</taxon>
        <taxon>Bacilli</taxon>
        <taxon>Bacillales</taxon>
        <taxon>Alicyclobacillaceae</taxon>
        <taxon>Effusibacillus</taxon>
    </lineage>
</organism>
<comment type="similarity">
    <text evidence="5">Belongs to the ATP-dependent AMP-binding enzyme family. MenE subfamily.</text>
</comment>
<dbReference type="InterPro" id="IPR042099">
    <property type="entry name" value="ANL_N_sf"/>
</dbReference>
<dbReference type="InterPro" id="IPR000873">
    <property type="entry name" value="AMP-dep_synth/lig_dom"/>
</dbReference>
<feature type="domain" description="AMP-dependent synthetase/ligase" evidence="6">
    <location>
        <begin position="28"/>
        <end position="373"/>
    </location>
</feature>
<evidence type="ECO:0000256" key="1">
    <source>
        <dbReference type="ARBA" id="ARBA00022428"/>
    </source>
</evidence>
<dbReference type="PROSITE" id="PS00455">
    <property type="entry name" value="AMP_BINDING"/>
    <property type="match status" value="1"/>
</dbReference>
<keyword evidence="9" id="KW-1185">Reference proteome</keyword>
<dbReference type="Gene3D" id="3.30.300.30">
    <property type="match status" value="1"/>
</dbReference>
<dbReference type="NCBIfam" id="NF002966">
    <property type="entry name" value="PRK03640.1"/>
    <property type="match status" value="1"/>
</dbReference>
<dbReference type="UniPathway" id="UPA01057">
    <property type="reaction ID" value="UER00166"/>
</dbReference>
<evidence type="ECO:0000256" key="5">
    <source>
        <dbReference type="HAMAP-Rule" id="MF_00731"/>
    </source>
</evidence>
<dbReference type="Pfam" id="PF00501">
    <property type="entry name" value="AMP-binding"/>
    <property type="match status" value="1"/>
</dbReference>
<dbReference type="NCBIfam" id="TIGR01923">
    <property type="entry name" value="menE"/>
    <property type="match status" value="1"/>
</dbReference>
<evidence type="ECO:0000313" key="9">
    <source>
        <dbReference type="Proteomes" id="UP000593802"/>
    </source>
</evidence>
<protein>
    <recommendedName>
        <fullName evidence="5">2-succinylbenzoate--CoA ligase</fullName>
        <ecNumber evidence="5">6.2.1.26</ecNumber>
    </recommendedName>
    <alternativeName>
        <fullName evidence="5">o-succinylbenzoyl-CoA synthetase</fullName>
        <shortName evidence="5">OSB-CoA synthetase</shortName>
    </alternativeName>
</protein>
<proteinExistence type="inferred from homology"/>
<dbReference type="SUPFAM" id="SSF56801">
    <property type="entry name" value="Acetyl-CoA synthetase-like"/>
    <property type="match status" value="1"/>
</dbReference>
<dbReference type="EMBL" id="AP023366">
    <property type="protein sequence ID" value="BCJ86311.1"/>
    <property type="molecule type" value="Genomic_DNA"/>
</dbReference>
<comment type="catalytic activity">
    <reaction evidence="5">
        <text>2-succinylbenzoate + ATP + CoA = 2-succinylbenzoyl-CoA + AMP + diphosphate</text>
        <dbReference type="Rhea" id="RHEA:17009"/>
        <dbReference type="ChEBI" id="CHEBI:18325"/>
        <dbReference type="ChEBI" id="CHEBI:30616"/>
        <dbReference type="ChEBI" id="CHEBI:33019"/>
        <dbReference type="ChEBI" id="CHEBI:57287"/>
        <dbReference type="ChEBI" id="CHEBI:57364"/>
        <dbReference type="ChEBI" id="CHEBI:456215"/>
        <dbReference type="EC" id="6.2.1.26"/>
    </reaction>
</comment>
<dbReference type="InterPro" id="IPR045851">
    <property type="entry name" value="AMP-bd_C_sf"/>
</dbReference>
<keyword evidence="2 5" id="KW-0436">Ligase</keyword>
<gene>
    <name evidence="5 8" type="primary">menE</name>
    <name evidence="8" type="ORF">skT53_12960</name>
</gene>
<reference evidence="8 9" key="1">
    <citation type="submission" date="2020-08" db="EMBL/GenBank/DDBJ databases">
        <title>Complete Genome Sequence of Effusibacillus dendaii Strain skT53, Isolated from Farmland soil.</title>
        <authorList>
            <person name="Konishi T."/>
            <person name="Kawasaki H."/>
        </authorList>
    </citation>
    <scope>NUCLEOTIDE SEQUENCE [LARGE SCALE GENOMIC DNA]</scope>
    <source>
        <strain evidence="9">skT53</strain>
    </source>
</reference>
<evidence type="ECO:0000259" key="7">
    <source>
        <dbReference type="Pfam" id="PF13193"/>
    </source>
</evidence>
<dbReference type="GO" id="GO:0008756">
    <property type="term" value="F:o-succinylbenzoate-CoA ligase activity"/>
    <property type="evidence" value="ECO:0007669"/>
    <property type="project" value="UniProtKB-UniRule"/>
</dbReference>
<dbReference type="InterPro" id="IPR020845">
    <property type="entry name" value="AMP-binding_CS"/>
</dbReference>
<dbReference type="Gene3D" id="3.40.50.12780">
    <property type="entry name" value="N-terminal domain of ligase-like"/>
    <property type="match status" value="1"/>
</dbReference>
<dbReference type="CDD" id="cd05912">
    <property type="entry name" value="OSB_CoA_lg"/>
    <property type="match status" value="1"/>
</dbReference>
<dbReference type="Pfam" id="PF13193">
    <property type="entry name" value="AMP-binding_C"/>
    <property type="match status" value="1"/>
</dbReference>
<comment type="pathway">
    <text evidence="5">Quinol/quinone metabolism; menaquinone biosynthesis.</text>
</comment>
<keyword evidence="4 5" id="KW-0067">ATP-binding</keyword>
<dbReference type="InterPro" id="IPR050237">
    <property type="entry name" value="ATP-dep_AMP-bd_enzyme"/>
</dbReference>
<evidence type="ECO:0000256" key="3">
    <source>
        <dbReference type="ARBA" id="ARBA00022741"/>
    </source>
</evidence>
<dbReference type="UniPathway" id="UPA00079"/>
<dbReference type="GO" id="GO:0005524">
    <property type="term" value="F:ATP binding"/>
    <property type="evidence" value="ECO:0007669"/>
    <property type="project" value="UniProtKB-KW"/>
</dbReference>
<dbReference type="EC" id="6.2.1.26" evidence="5"/>
<dbReference type="HAMAP" id="MF_00731">
    <property type="entry name" value="MenE"/>
    <property type="match status" value="1"/>
</dbReference>
<dbReference type="FunFam" id="3.30.300.30:FF:000008">
    <property type="entry name" value="2,3-dihydroxybenzoate-AMP ligase"/>
    <property type="match status" value="1"/>
</dbReference>
<evidence type="ECO:0000256" key="2">
    <source>
        <dbReference type="ARBA" id="ARBA00022598"/>
    </source>
</evidence>
<comment type="function">
    <text evidence="5">Converts 2-succinylbenzoate (OSB) to 2-succinylbenzoyl-CoA (OSB-CoA).</text>
</comment>
<evidence type="ECO:0000256" key="4">
    <source>
        <dbReference type="ARBA" id="ARBA00022840"/>
    </source>
</evidence>
<dbReference type="KEGG" id="eff:skT53_12960"/>
<dbReference type="GO" id="GO:0009234">
    <property type="term" value="P:menaquinone biosynthetic process"/>
    <property type="evidence" value="ECO:0007669"/>
    <property type="project" value="UniProtKB-UniRule"/>
</dbReference>
<dbReference type="InterPro" id="IPR010192">
    <property type="entry name" value="MenE"/>
</dbReference>
<evidence type="ECO:0000313" key="8">
    <source>
        <dbReference type="EMBL" id="BCJ86311.1"/>
    </source>
</evidence>
<sequence>MIKTDSGFDSIDFEVTDMSGDWLPDWLSRRASGMPNQIAVKGKTESLTFADLYRQAEEIAKRLASLGIQAGDKVAWLMRNSVQTAVWIHALSRLGVVQVPLNIRLTASEIVWQLTDVEAKLLVFDDIHTEKAAEIGELLPSLTQLNRNSIGELPFGNAVLRDRIRLSDTYCIIYTSGTTGRPKGAMLTYGNHWWNAIGSSLNLGLEKTDRWLACVPFFHVSGLSILMRSVIYGMPVIVHESFDPATVNRSIEEDGVTIISVVSHMLFRMLEEQGDRPYPDTLRCVLLGGGPAPLPLLEDCERRNIPVVQTYGMTETGSQIVTLSPEDAIRKLGSAGKPLLPAELRIELDGQILPAGEVGEIAVRGPSVTIGYYNRPETTKEALRDGWLHTGDLGYLDEEGYLYVLDRRKDLIISGGENVYPAEVESVLLAHDAIKEAGVTGIPDEKWGQVPVAAVKLTENQTVTEAELIEFCRKQLASYKVPKRIQFVDQLPRNASDKLLRRLLADLFREEAGAR</sequence>
<feature type="domain" description="AMP-binding enzyme C-terminal" evidence="7">
    <location>
        <begin position="423"/>
        <end position="498"/>
    </location>
</feature>
<dbReference type="AlphaFoldDB" id="A0A7I8DEH4"/>
<dbReference type="InterPro" id="IPR025110">
    <property type="entry name" value="AMP-bd_C"/>
</dbReference>
<dbReference type="PANTHER" id="PTHR43767">
    <property type="entry name" value="LONG-CHAIN-FATTY-ACID--COA LIGASE"/>
    <property type="match status" value="1"/>
</dbReference>
<dbReference type="Proteomes" id="UP000593802">
    <property type="component" value="Chromosome"/>
</dbReference>
<keyword evidence="1 5" id="KW-0474">Menaquinone biosynthesis</keyword>
<accession>A0A7I8DEH4</accession>
<name>A0A7I8DEH4_9BACL</name>
<evidence type="ECO:0000259" key="6">
    <source>
        <dbReference type="Pfam" id="PF00501"/>
    </source>
</evidence>